<keyword evidence="2" id="KW-1185">Reference proteome</keyword>
<gene>
    <name evidence="1" type="ORF">HOP53_20825</name>
</gene>
<dbReference type="Proteomes" id="UP001320168">
    <property type="component" value="Unassembled WGS sequence"/>
</dbReference>
<dbReference type="RefSeq" id="WP_422677632.1">
    <property type="nucleotide sequence ID" value="NZ_JABFTX010000006.1"/>
</dbReference>
<dbReference type="InterPro" id="IPR012449">
    <property type="entry name" value="Phage_F116_Orf28"/>
</dbReference>
<protein>
    <submittedName>
        <fullName evidence="1">DUF1654 domain-containing protein</fullName>
    </submittedName>
</protein>
<organism evidence="1 2">
    <name type="scientific">Billgrantia ethanolica</name>
    <dbReference type="NCBI Taxonomy" id="2733486"/>
    <lineage>
        <taxon>Bacteria</taxon>
        <taxon>Pseudomonadati</taxon>
        <taxon>Pseudomonadota</taxon>
        <taxon>Gammaproteobacteria</taxon>
        <taxon>Oceanospirillales</taxon>
        <taxon>Halomonadaceae</taxon>
        <taxon>Billgrantia</taxon>
    </lineage>
</organism>
<dbReference type="Pfam" id="PF07867">
    <property type="entry name" value="DUF1654"/>
    <property type="match status" value="1"/>
</dbReference>
<reference evidence="1 2" key="1">
    <citation type="journal article" date="2021" name="Front. Microbiol.">
        <title>Aerobic Denitrification and Heterotrophic Sulfur Oxidation in the Genus Halomonas Revealed by Six Novel Species Characterizations and Genome-Based Analysis.</title>
        <authorList>
            <person name="Wang L."/>
            <person name="Shao Z."/>
        </authorList>
    </citation>
    <scope>NUCLEOTIDE SEQUENCE [LARGE SCALE GENOMIC DNA]</scope>
    <source>
        <strain evidence="1 2">MCCC 1A11081</strain>
    </source>
</reference>
<comment type="caution">
    <text evidence="1">The sequence shown here is derived from an EMBL/GenBank/DDBJ whole genome shotgun (WGS) entry which is preliminary data.</text>
</comment>
<evidence type="ECO:0000313" key="1">
    <source>
        <dbReference type="EMBL" id="MCE8005282.1"/>
    </source>
</evidence>
<dbReference type="EMBL" id="JABFTX010000006">
    <property type="protein sequence ID" value="MCE8005282.1"/>
    <property type="molecule type" value="Genomic_DNA"/>
</dbReference>
<proteinExistence type="predicted"/>
<name>A0ABS9A8Z4_9GAMM</name>
<sequence length="63" mass="6844">MAKKPKAVTPPARSKHLILERQPGESAVEWEKTLTSITQGGAATVTRQSDGSALVEWRARTTL</sequence>
<accession>A0ABS9A8Z4</accession>
<evidence type="ECO:0000313" key="2">
    <source>
        <dbReference type="Proteomes" id="UP001320168"/>
    </source>
</evidence>